<dbReference type="STRING" id="139723.A0A182MCW4"/>
<dbReference type="GO" id="GO:0005634">
    <property type="term" value="C:nucleus"/>
    <property type="evidence" value="ECO:0007669"/>
    <property type="project" value="UniProtKB-SubCell"/>
</dbReference>
<evidence type="ECO:0000256" key="3">
    <source>
        <dbReference type="ARBA" id="ARBA00022737"/>
    </source>
</evidence>
<dbReference type="FunFam" id="3.30.160.60:FF:000145">
    <property type="entry name" value="Zinc finger protein 574"/>
    <property type="match status" value="1"/>
</dbReference>
<feature type="binding site" evidence="8">
    <location>
        <position position="73"/>
    </location>
    <ligand>
        <name>Zn(2+)</name>
        <dbReference type="ChEBI" id="CHEBI:29105"/>
    </ligand>
</feature>
<accession>A0A182MCW4</accession>
<reference evidence="12" key="1">
    <citation type="submission" date="2013-09" db="EMBL/GenBank/DDBJ databases">
        <title>The Genome Sequence of Anopheles culicifacies species A.</title>
        <authorList>
            <consortium name="The Broad Institute Genomics Platform"/>
            <person name="Neafsey D.E."/>
            <person name="Besansky N."/>
            <person name="Howell P."/>
            <person name="Walton C."/>
            <person name="Young S.K."/>
            <person name="Zeng Q."/>
            <person name="Gargeya S."/>
            <person name="Fitzgerald M."/>
            <person name="Haas B."/>
            <person name="Abouelleil A."/>
            <person name="Allen A.W."/>
            <person name="Alvarado L."/>
            <person name="Arachchi H.M."/>
            <person name="Berlin A.M."/>
            <person name="Chapman S.B."/>
            <person name="Gainer-Dewar J."/>
            <person name="Goldberg J."/>
            <person name="Griggs A."/>
            <person name="Gujja S."/>
            <person name="Hansen M."/>
            <person name="Howarth C."/>
            <person name="Imamovic A."/>
            <person name="Ireland A."/>
            <person name="Larimer J."/>
            <person name="McCowan C."/>
            <person name="Murphy C."/>
            <person name="Pearson M."/>
            <person name="Poon T.W."/>
            <person name="Priest M."/>
            <person name="Roberts A."/>
            <person name="Saif S."/>
            <person name="Shea T."/>
            <person name="Sisk P."/>
            <person name="Sykes S."/>
            <person name="Wortman J."/>
            <person name="Nusbaum C."/>
            <person name="Birren B."/>
        </authorList>
    </citation>
    <scope>NUCLEOTIDE SEQUENCE [LARGE SCALE GENOMIC DNA]</scope>
    <source>
        <strain evidence="12">A-37</strain>
    </source>
</reference>
<keyword evidence="3" id="KW-0677">Repeat</keyword>
<feature type="binding site" evidence="8">
    <location>
        <position position="21"/>
    </location>
    <ligand>
        <name>Zn(2+)</name>
        <dbReference type="ChEBI" id="CHEBI:29105"/>
    </ligand>
</feature>
<evidence type="ECO:0000256" key="6">
    <source>
        <dbReference type="ARBA" id="ARBA00023242"/>
    </source>
</evidence>
<dbReference type="SMART" id="SM00355">
    <property type="entry name" value="ZnF_C2H2"/>
    <property type="match status" value="5"/>
</dbReference>
<proteinExistence type="predicted"/>
<dbReference type="SMART" id="SM00868">
    <property type="entry name" value="zf-AD"/>
    <property type="match status" value="1"/>
</dbReference>
<dbReference type="PANTHER" id="PTHR24379">
    <property type="entry name" value="KRAB AND ZINC FINGER DOMAIN-CONTAINING"/>
    <property type="match status" value="1"/>
</dbReference>
<comment type="subcellular location">
    <subcellularLocation>
        <location evidence="1">Nucleus</location>
    </subcellularLocation>
</comment>
<dbReference type="Proteomes" id="UP000075883">
    <property type="component" value="Unassembled WGS sequence"/>
</dbReference>
<keyword evidence="2 8" id="KW-0479">Metal-binding</keyword>
<dbReference type="SUPFAM" id="SSF57667">
    <property type="entry name" value="beta-beta-alpha zinc fingers"/>
    <property type="match status" value="2"/>
</dbReference>
<dbReference type="EnsemblMetazoa" id="ACUA015217-RA">
    <property type="protein sequence ID" value="ACUA015217-PA"/>
    <property type="gene ID" value="ACUA015217"/>
</dbReference>
<dbReference type="InterPro" id="IPR022755">
    <property type="entry name" value="Znf_C2H2_jaz"/>
</dbReference>
<reference evidence="11" key="2">
    <citation type="submission" date="2020-05" db="UniProtKB">
        <authorList>
            <consortium name="EnsemblMetazoa"/>
        </authorList>
    </citation>
    <scope>IDENTIFICATION</scope>
    <source>
        <strain evidence="11">A-37</strain>
    </source>
</reference>
<feature type="domain" description="C2H2-type" evidence="9">
    <location>
        <begin position="264"/>
        <end position="287"/>
    </location>
</feature>
<dbReference type="SUPFAM" id="SSF57716">
    <property type="entry name" value="Glucocorticoid receptor-like (DNA-binding domain)"/>
    <property type="match status" value="1"/>
</dbReference>
<evidence type="ECO:0000256" key="5">
    <source>
        <dbReference type="ARBA" id="ARBA00022833"/>
    </source>
</evidence>
<evidence type="ECO:0000313" key="11">
    <source>
        <dbReference type="EnsemblMetazoa" id="ACUA015217-PA"/>
    </source>
</evidence>
<evidence type="ECO:0000256" key="8">
    <source>
        <dbReference type="PROSITE-ProRule" id="PRU01263"/>
    </source>
</evidence>
<feature type="binding site" evidence="8">
    <location>
        <position position="76"/>
    </location>
    <ligand>
        <name>Zn(2+)</name>
        <dbReference type="ChEBI" id="CHEBI:29105"/>
    </ligand>
</feature>
<keyword evidence="5 8" id="KW-0862">Zinc</keyword>
<feature type="binding site" evidence="8">
    <location>
        <position position="18"/>
    </location>
    <ligand>
        <name>Zn(2+)</name>
        <dbReference type="ChEBI" id="CHEBI:29105"/>
    </ligand>
</feature>
<evidence type="ECO:0000259" key="10">
    <source>
        <dbReference type="PROSITE" id="PS51915"/>
    </source>
</evidence>
<dbReference type="PANTHER" id="PTHR24379:SF121">
    <property type="entry name" value="C2H2-TYPE DOMAIN-CONTAINING PROTEIN"/>
    <property type="match status" value="1"/>
</dbReference>
<feature type="domain" description="ZAD" evidence="10">
    <location>
        <begin position="16"/>
        <end position="100"/>
    </location>
</feature>
<protein>
    <recommendedName>
        <fullName evidence="13">Protein krueppel</fullName>
    </recommendedName>
</protein>
<keyword evidence="12" id="KW-1185">Reference proteome</keyword>
<evidence type="ECO:0000313" key="12">
    <source>
        <dbReference type="Proteomes" id="UP000075883"/>
    </source>
</evidence>
<organism evidence="11 12">
    <name type="scientific">Anopheles culicifacies</name>
    <dbReference type="NCBI Taxonomy" id="139723"/>
    <lineage>
        <taxon>Eukaryota</taxon>
        <taxon>Metazoa</taxon>
        <taxon>Ecdysozoa</taxon>
        <taxon>Arthropoda</taxon>
        <taxon>Hexapoda</taxon>
        <taxon>Insecta</taxon>
        <taxon>Pterygota</taxon>
        <taxon>Neoptera</taxon>
        <taxon>Endopterygota</taxon>
        <taxon>Diptera</taxon>
        <taxon>Nematocera</taxon>
        <taxon>Culicoidea</taxon>
        <taxon>Culicidae</taxon>
        <taxon>Anophelinae</taxon>
        <taxon>Anopheles</taxon>
        <taxon>culicifacies species complex</taxon>
    </lineage>
</organism>
<dbReference type="Pfam" id="PF00096">
    <property type="entry name" value="zf-C2H2"/>
    <property type="match status" value="1"/>
</dbReference>
<sequence>MENTDSEDQGLTIQLTFCRICAVLSTDEYCIYERVYKDGTLSMHMMLEKLVPPVFNAEQVKVDEFMRFPRKICRGCSGKVLEAYTLYEMSMSSGDLLRKRLSSKKNTTFIVNITGGSTETTGVRITAPQTRDTTPVRISRQSRETTIDAEHQKEQIVQEDTFSNEEPKDQLVDTCPNLLDKHLNLSEIEDQPSSSEASAPKVKINQFPCVLCNESTFALPNELTEHWKAAHAEQIHCCKQCPKVFITKATYEHHQYCHATGRSHFCIFCDKGFQTEHLLKNHMRTHTHGTGFLCSQCGKEFSDRSNLRQHEYRHTGHKPWQCDLCPSRFSTKGSLQHIT</sequence>
<dbReference type="PROSITE" id="PS00028">
    <property type="entry name" value="ZINC_FINGER_C2H2_1"/>
    <property type="match status" value="2"/>
</dbReference>
<evidence type="ECO:0000256" key="7">
    <source>
        <dbReference type="PROSITE-ProRule" id="PRU00042"/>
    </source>
</evidence>
<name>A0A182MCW4_9DIPT</name>
<dbReference type="InterPro" id="IPR036236">
    <property type="entry name" value="Znf_C2H2_sf"/>
</dbReference>
<dbReference type="PROSITE" id="PS51915">
    <property type="entry name" value="ZAD"/>
    <property type="match status" value="1"/>
</dbReference>
<dbReference type="InterPro" id="IPR012934">
    <property type="entry name" value="Znf_AD"/>
</dbReference>
<evidence type="ECO:0008006" key="13">
    <source>
        <dbReference type="Google" id="ProtNLM"/>
    </source>
</evidence>
<evidence type="ECO:0000256" key="4">
    <source>
        <dbReference type="ARBA" id="ARBA00022771"/>
    </source>
</evidence>
<dbReference type="Gene3D" id="3.30.160.60">
    <property type="entry name" value="Classic Zinc Finger"/>
    <property type="match status" value="3"/>
</dbReference>
<dbReference type="EMBL" id="AXCM01004000">
    <property type="status" value="NOT_ANNOTATED_CDS"/>
    <property type="molecule type" value="Genomic_DNA"/>
</dbReference>
<evidence type="ECO:0000256" key="2">
    <source>
        <dbReference type="ARBA" id="ARBA00022723"/>
    </source>
</evidence>
<keyword evidence="6" id="KW-0539">Nucleus</keyword>
<dbReference type="GO" id="GO:0008270">
    <property type="term" value="F:zinc ion binding"/>
    <property type="evidence" value="ECO:0007669"/>
    <property type="project" value="UniProtKB-UniRule"/>
</dbReference>
<evidence type="ECO:0000256" key="1">
    <source>
        <dbReference type="ARBA" id="ARBA00004123"/>
    </source>
</evidence>
<dbReference type="InterPro" id="IPR013087">
    <property type="entry name" value="Znf_C2H2_type"/>
</dbReference>
<keyword evidence="4 7" id="KW-0863">Zinc-finger</keyword>
<evidence type="ECO:0000259" key="9">
    <source>
        <dbReference type="PROSITE" id="PS50157"/>
    </source>
</evidence>
<feature type="domain" description="C2H2-type" evidence="9">
    <location>
        <begin position="236"/>
        <end position="263"/>
    </location>
</feature>
<dbReference type="VEuPathDB" id="VectorBase:ACUA015217"/>
<dbReference type="Pfam" id="PF12171">
    <property type="entry name" value="zf-C2H2_jaz"/>
    <property type="match status" value="1"/>
</dbReference>
<feature type="domain" description="C2H2-type" evidence="9">
    <location>
        <begin position="292"/>
        <end position="319"/>
    </location>
</feature>
<dbReference type="AlphaFoldDB" id="A0A182MCW4"/>
<dbReference type="PROSITE" id="PS50157">
    <property type="entry name" value="ZINC_FINGER_C2H2_2"/>
    <property type="match status" value="3"/>
</dbReference>